<dbReference type="PROSITE" id="PS51354">
    <property type="entry name" value="GLUTAREDOXIN_2"/>
    <property type="match status" value="2"/>
</dbReference>
<dbReference type="Pfam" id="PF00085">
    <property type="entry name" value="Thioredoxin"/>
    <property type="match status" value="1"/>
</dbReference>
<dbReference type="GO" id="GO:0051536">
    <property type="term" value="F:iron-sulfur cluster binding"/>
    <property type="evidence" value="ECO:0007669"/>
    <property type="project" value="UniProtKB-KW"/>
</dbReference>
<dbReference type="AlphaFoldDB" id="A0A7J7K107"/>
<evidence type="ECO:0000313" key="5">
    <source>
        <dbReference type="EMBL" id="KAF6032312.1"/>
    </source>
</evidence>
<dbReference type="CDD" id="cd02984">
    <property type="entry name" value="TRX_PICOT"/>
    <property type="match status" value="1"/>
</dbReference>
<sequence>MDVIKTEQEFKEQAARSSSLVVVHFLAEWAPQCSQVTDALIELKNDPQCAKANVQFIQVEAEDVPEVSMHYEIEAVPTVILLRQGKAVDRINGVKILEMTEKVRQNAGNNSVIMPTKKAEPKEKLEDRLKRLINSHEVMLFIKGEPDAPRCGFSKTIVGLLKDRNVAFGTFDILTDNEVRQGLKTYSDWQLYPQVYVNGELIGGLDIVKELIENDEFEDTFPKQVPLEERLKILVNKSRVMLFMKGDRTGPKCGFSRQAIDMMNKTGIEYETFDILTDEDVRQGLKDFSEYRTYPQLYVSGELVGGLDIMKEMESAGELIDAVKES</sequence>
<keyword evidence="1" id="KW-0479">Metal-binding</keyword>
<dbReference type="PANTHER" id="PTHR10293:SF73">
    <property type="entry name" value="GLUTAREDOXIN-3"/>
    <property type="match status" value="1"/>
</dbReference>
<dbReference type="Gene3D" id="3.40.30.10">
    <property type="entry name" value="Glutaredoxin"/>
    <property type="match status" value="3"/>
</dbReference>
<dbReference type="InterPro" id="IPR002109">
    <property type="entry name" value="Glutaredoxin"/>
</dbReference>
<proteinExistence type="predicted"/>
<dbReference type="PROSITE" id="PS51352">
    <property type="entry name" value="THIOREDOXIN_2"/>
    <property type="match status" value="1"/>
</dbReference>
<dbReference type="PANTHER" id="PTHR10293">
    <property type="entry name" value="GLUTAREDOXIN FAMILY MEMBER"/>
    <property type="match status" value="1"/>
</dbReference>
<dbReference type="EMBL" id="VXIV02001514">
    <property type="protein sequence ID" value="KAF6032312.1"/>
    <property type="molecule type" value="Genomic_DNA"/>
</dbReference>
<evidence type="ECO:0000256" key="3">
    <source>
        <dbReference type="ARBA" id="ARBA00023014"/>
    </source>
</evidence>
<dbReference type="InterPro" id="IPR004480">
    <property type="entry name" value="Monothiol_GRX-rel"/>
</dbReference>
<dbReference type="Proteomes" id="UP000593567">
    <property type="component" value="Unassembled WGS sequence"/>
</dbReference>
<accession>A0A7J7K107</accession>
<dbReference type="CDD" id="cd03028">
    <property type="entry name" value="GRX_PICOT_like"/>
    <property type="match status" value="2"/>
</dbReference>
<reference evidence="5" key="1">
    <citation type="submission" date="2020-06" db="EMBL/GenBank/DDBJ databases">
        <title>Draft genome of Bugula neritina, a colonial animal packing powerful symbionts and potential medicines.</title>
        <authorList>
            <person name="Rayko M."/>
        </authorList>
    </citation>
    <scope>NUCLEOTIDE SEQUENCE [LARGE SCALE GENOMIC DNA]</scope>
    <source>
        <strain evidence="5">Kwan_BN1</strain>
    </source>
</reference>
<dbReference type="SUPFAM" id="SSF52833">
    <property type="entry name" value="Thioredoxin-like"/>
    <property type="match status" value="3"/>
</dbReference>
<evidence type="ECO:0000313" key="6">
    <source>
        <dbReference type="Proteomes" id="UP000593567"/>
    </source>
</evidence>
<dbReference type="GO" id="GO:0006879">
    <property type="term" value="P:intracellular iron ion homeostasis"/>
    <property type="evidence" value="ECO:0007669"/>
    <property type="project" value="TreeGrafter"/>
</dbReference>
<name>A0A7J7K107_BUGNE</name>
<feature type="domain" description="Thioredoxin" evidence="4">
    <location>
        <begin position="1"/>
        <end position="108"/>
    </location>
</feature>
<evidence type="ECO:0000256" key="1">
    <source>
        <dbReference type="ARBA" id="ARBA00022723"/>
    </source>
</evidence>
<evidence type="ECO:0000256" key="2">
    <source>
        <dbReference type="ARBA" id="ARBA00023004"/>
    </source>
</evidence>
<protein>
    <submittedName>
        <fullName evidence="5">GLRX3</fullName>
    </submittedName>
</protein>
<evidence type="ECO:0000259" key="4">
    <source>
        <dbReference type="PROSITE" id="PS51352"/>
    </source>
</evidence>
<organism evidence="5 6">
    <name type="scientific">Bugula neritina</name>
    <name type="common">Brown bryozoan</name>
    <name type="synonym">Sertularia neritina</name>
    <dbReference type="NCBI Taxonomy" id="10212"/>
    <lineage>
        <taxon>Eukaryota</taxon>
        <taxon>Metazoa</taxon>
        <taxon>Spiralia</taxon>
        <taxon>Lophotrochozoa</taxon>
        <taxon>Bryozoa</taxon>
        <taxon>Gymnolaemata</taxon>
        <taxon>Cheilostomatida</taxon>
        <taxon>Flustrina</taxon>
        <taxon>Buguloidea</taxon>
        <taxon>Bugulidae</taxon>
        <taxon>Bugula</taxon>
    </lineage>
</organism>
<dbReference type="InterPro" id="IPR036249">
    <property type="entry name" value="Thioredoxin-like_sf"/>
</dbReference>
<keyword evidence="3" id="KW-0411">Iron-sulfur</keyword>
<dbReference type="GO" id="GO:0046872">
    <property type="term" value="F:metal ion binding"/>
    <property type="evidence" value="ECO:0007669"/>
    <property type="project" value="UniProtKB-KW"/>
</dbReference>
<keyword evidence="6" id="KW-1185">Reference proteome</keyword>
<dbReference type="InterPro" id="IPR013766">
    <property type="entry name" value="Thioredoxin_domain"/>
</dbReference>
<comment type="caution">
    <text evidence="5">The sequence shown here is derived from an EMBL/GenBank/DDBJ whole genome shotgun (WGS) entry which is preliminary data.</text>
</comment>
<keyword evidence="2" id="KW-0408">Iron</keyword>
<dbReference type="GO" id="GO:0005634">
    <property type="term" value="C:nucleus"/>
    <property type="evidence" value="ECO:0007669"/>
    <property type="project" value="TreeGrafter"/>
</dbReference>
<dbReference type="InterPro" id="IPR033658">
    <property type="entry name" value="GRX_PICOT-like"/>
</dbReference>
<dbReference type="GO" id="GO:0005829">
    <property type="term" value="C:cytosol"/>
    <property type="evidence" value="ECO:0007669"/>
    <property type="project" value="TreeGrafter"/>
</dbReference>
<dbReference type="Pfam" id="PF00462">
    <property type="entry name" value="Glutaredoxin"/>
    <property type="match status" value="2"/>
</dbReference>
<dbReference type="FunFam" id="3.40.30.10:FF:000012">
    <property type="entry name" value="Monothiol glutaredoxin"/>
    <property type="match status" value="2"/>
</dbReference>
<gene>
    <name evidence="5" type="ORF">EB796_009333</name>
</gene>
<dbReference type="OrthoDB" id="415696at2759"/>